<feature type="region of interest" description="Disordered" evidence="1">
    <location>
        <begin position="265"/>
        <end position="291"/>
    </location>
</feature>
<feature type="region of interest" description="Disordered" evidence="1">
    <location>
        <begin position="1"/>
        <end position="37"/>
    </location>
</feature>
<reference evidence="2" key="1">
    <citation type="journal article" date="2023" name="Mol. Biol. Evol.">
        <title>Third-Generation Sequencing Reveals the Adaptive Role of the Epigenome in Three Deep-Sea Polychaetes.</title>
        <authorList>
            <person name="Perez M."/>
            <person name="Aroh O."/>
            <person name="Sun Y."/>
            <person name="Lan Y."/>
            <person name="Juniper S.K."/>
            <person name="Young C.R."/>
            <person name="Angers B."/>
            <person name="Qian P.Y."/>
        </authorList>
    </citation>
    <scope>NUCLEOTIDE SEQUENCE</scope>
    <source>
        <strain evidence="2">P08H-3</strain>
    </source>
</reference>
<dbReference type="EMBL" id="JAODUP010001186">
    <property type="protein sequence ID" value="KAK2141002.1"/>
    <property type="molecule type" value="Genomic_DNA"/>
</dbReference>
<organism evidence="2 3">
    <name type="scientific">Paralvinella palmiformis</name>
    <dbReference type="NCBI Taxonomy" id="53620"/>
    <lineage>
        <taxon>Eukaryota</taxon>
        <taxon>Metazoa</taxon>
        <taxon>Spiralia</taxon>
        <taxon>Lophotrochozoa</taxon>
        <taxon>Annelida</taxon>
        <taxon>Polychaeta</taxon>
        <taxon>Sedentaria</taxon>
        <taxon>Canalipalpata</taxon>
        <taxon>Terebellida</taxon>
        <taxon>Terebelliformia</taxon>
        <taxon>Alvinellidae</taxon>
        <taxon>Paralvinella</taxon>
    </lineage>
</organism>
<dbReference type="Proteomes" id="UP001208570">
    <property type="component" value="Unassembled WGS sequence"/>
</dbReference>
<comment type="caution">
    <text evidence="2">The sequence shown here is derived from an EMBL/GenBank/DDBJ whole genome shotgun (WGS) entry which is preliminary data.</text>
</comment>
<feature type="compositionally biased region" description="Basic and acidic residues" evidence="1">
    <location>
        <begin position="13"/>
        <end position="23"/>
    </location>
</feature>
<evidence type="ECO:0000256" key="1">
    <source>
        <dbReference type="SAM" id="MobiDB-lite"/>
    </source>
</evidence>
<feature type="compositionally biased region" description="Low complexity" evidence="1">
    <location>
        <begin position="120"/>
        <end position="136"/>
    </location>
</feature>
<dbReference type="AlphaFoldDB" id="A0AAD9IUW3"/>
<evidence type="ECO:0000313" key="2">
    <source>
        <dbReference type="EMBL" id="KAK2141002.1"/>
    </source>
</evidence>
<gene>
    <name evidence="2" type="ORF">LSH36_1186g02016</name>
</gene>
<keyword evidence="3" id="KW-1185">Reference proteome</keyword>
<accession>A0AAD9IUW3</accession>
<feature type="region of interest" description="Disordered" evidence="1">
    <location>
        <begin position="101"/>
        <end position="144"/>
    </location>
</feature>
<feature type="compositionally biased region" description="Basic residues" evidence="1">
    <location>
        <begin position="1"/>
        <end position="12"/>
    </location>
</feature>
<feature type="compositionally biased region" description="Acidic residues" evidence="1">
    <location>
        <begin position="429"/>
        <end position="438"/>
    </location>
</feature>
<sequence>MLRSRSSVHRRTRSDIVDRRSKIDVSPSPEGQYSEGQLELDCSRFRRSPLEERSSGGFVVRRQMKQVVGDLVTVLGELRTVVGDIRTLVSQIDIVTHKIDQSVSSDQSDRSARSANPKIGTRSTTSSGSRDQQTTSLEESTNQAVDFTHVGSRMGVNVCDLSCFGNQQNKDKPVKMAAPLTSANCTGERQGERLSNHDRLYVAYRPQFSRHSIDKCPFPAAKRAPGYPLAGEKEYGKENVSRPKAPQTKSTAYFTHIYENIKAFRKKTSPDGHKRVSPSIRSQDQNGSIPNRRSRCFYASATSPNSTRTQLNRETAHVLKTQNNNMSSLLHKAKTKTQQEYSGLYEREMEEKLELEFDESLDLLDTLAEIQTVDNDFEQAYDDYDPVTPARDSYPIDMIRKHADVVAWAQSAWPAARCTGNSLDCSDPGTEDDSDSEWYQEPASNSKSANGHFVNFSWRPVIEP</sequence>
<feature type="compositionally biased region" description="Basic and acidic residues" evidence="1">
    <location>
        <begin position="231"/>
        <end position="241"/>
    </location>
</feature>
<feature type="region of interest" description="Disordered" evidence="1">
    <location>
        <begin position="419"/>
        <end position="451"/>
    </location>
</feature>
<feature type="region of interest" description="Disordered" evidence="1">
    <location>
        <begin position="227"/>
        <end position="248"/>
    </location>
</feature>
<name>A0AAD9IUW3_9ANNE</name>
<evidence type="ECO:0000313" key="3">
    <source>
        <dbReference type="Proteomes" id="UP001208570"/>
    </source>
</evidence>
<protein>
    <submittedName>
        <fullName evidence="2">Uncharacterized protein</fullName>
    </submittedName>
</protein>
<feature type="compositionally biased region" description="Polar residues" evidence="1">
    <location>
        <begin position="279"/>
        <end position="291"/>
    </location>
</feature>
<proteinExistence type="predicted"/>